<feature type="transmembrane region" description="Helical" evidence="7">
    <location>
        <begin position="261"/>
        <end position="281"/>
    </location>
</feature>
<dbReference type="InterPro" id="IPR035906">
    <property type="entry name" value="MetI-like_sf"/>
</dbReference>
<evidence type="ECO:0000256" key="7">
    <source>
        <dbReference type="RuleBase" id="RU363032"/>
    </source>
</evidence>
<dbReference type="Pfam" id="PF19300">
    <property type="entry name" value="BPD_transp_1_N"/>
    <property type="match status" value="1"/>
</dbReference>
<evidence type="ECO:0000256" key="2">
    <source>
        <dbReference type="ARBA" id="ARBA00022448"/>
    </source>
</evidence>
<gene>
    <name evidence="9" type="ORF">J2X21_000163</name>
</gene>
<name>A0ABU2A1I1_9BURK</name>
<dbReference type="PROSITE" id="PS50928">
    <property type="entry name" value="ABC_TM1"/>
    <property type="match status" value="1"/>
</dbReference>
<evidence type="ECO:0000256" key="6">
    <source>
        <dbReference type="ARBA" id="ARBA00023136"/>
    </source>
</evidence>
<evidence type="ECO:0000256" key="5">
    <source>
        <dbReference type="ARBA" id="ARBA00022989"/>
    </source>
</evidence>
<feature type="transmembrane region" description="Helical" evidence="7">
    <location>
        <begin position="308"/>
        <end position="332"/>
    </location>
</feature>
<keyword evidence="5 7" id="KW-1133">Transmembrane helix</keyword>
<feature type="transmembrane region" description="Helical" evidence="7">
    <location>
        <begin position="203"/>
        <end position="225"/>
    </location>
</feature>
<feature type="transmembrane region" description="Helical" evidence="7">
    <location>
        <begin position="118"/>
        <end position="139"/>
    </location>
</feature>
<feature type="domain" description="ABC transmembrane type-1" evidence="8">
    <location>
        <begin position="112"/>
        <end position="329"/>
    </location>
</feature>
<dbReference type="InterPro" id="IPR045621">
    <property type="entry name" value="BPD_transp_1_N"/>
</dbReference>
<keyword evidence="3" id="KW-1003">Cell membrane</keyword>
<proteinExistence type="inferred from homology"/>
<dbReference type="SUPFAM" id="SSF161098">
    <property type="entry name" value="MetI-like"/>
    <property type="match status" value="1"/>
</dbReference>
<keyword evidence="2 7" id="KW-0813">Transport</keyword>
<dbReference type="PANTHER" id="PTHR43163">
    <property type="entry name" value="DIPEPTIDE TRANSPORT SYSTEM PERMEASE PROTEIN DPPB-RELATED"/>
    <property type="match status" value="1"/>
</dbReference>
<comment type="caution">
    <text evidence="9">The sequence shown here is derived from an EMBL/GenBank/DDBJ whole genome shotgun (WGS) entry which is preliminary data.</text>
</comment>
<evidence type="ECO:0000313" key="10">
    <source>
        <dbReference type="Proteomes" id="UP001180825"/>
    </source>
</evidence>
<protein>
    <submittedName>
        <fullName evidence="9">Peptide/nickel transport system permease protein</fullName>
    </submittedName>
</protein>
<dbReference type="Pfam" id="PF00528">
    <property type="entry name" value="BPD_transp_1"/>
    <property type="match status" value="1"/>
</dbReference>
<evidence type="ECO:0000313" key="9">
    <source>
        <dbReference type="EMBL" id="MDR7331051.1"/>
    </source>
</evidence>
<dbReference type="CDD" id="cd06261">
    <property type="entry name" value="TM_PBP2"/>
    <property type="match status" value="1"/>
</dbReference>
<evidence type="ECO:0000259" key="8">
    <source>
        <dbReference type="PROSITE" id="PS50928"/>
    </source>
</evidence>
<evidence type="ECO:0000256" key="1">
    <source>
        <dbReference type="ARBA" id="ARBA00004651"/>
    </source>
</evidence>
<sequence length="343" mass="37770">MIAPSCGAEARPQFCEIYMLVFILRRLAQALIVMLSVAFIAFMLFQYVGDPVNNLLGQDATEDQRIALRKDLGLDQPFPVQFARFVGNAVQGEFGISLRQGRKVSSLIVERLPATLELALVAGLIALSLGIPLGVYAALRRGKASAQILMTGTLFGVSLPNFVIGIVLIWIFAVELKWLPSFGRGEVVTFGSWTSGLLTRDGLLHLILPAFTLSAFQLTLIMRLVRAEMLEVLRTDYIRFARARGLTDRSVYFGHALKNTLVPVITITGLQLGSLIAFAIITEQVFQWPGMGLLFIQAVQFADIPVMAAYLCLISLIFVVINLGVDLLYFAVDPRLRIEGKAH</sequence>
<keyword evidence="10" id="KW-1185">Reference proteome</keyword>
<dbReference type="InterPro" id="IPR000515">
    <property type="entry name" value="MetI-like"/>
</dbReference>
<dbReference type="Proteomes" id="UP001180825">
    <property type="component" value="Unassembled WGS sequence"/>
</dbReference>
<dbReference type="PANTHER" id="PTHR43163:SF2">
    <property type="entry name" value="ABC TRANSPORTER PERMEASE PROTEIN"/>
    <property type="match status" value="1"/>
</dbReference>
<feature type="transmembrane region" description="Helical" evidence="7">
    <location>
        <begin position="27"/>
        <end position="48"/>
    </location>
</feature>
<keyword evidence="6 7" id="KW-0472">Membrane</keyword>
<organism evidence="9 10">
    <name type="scientific">Roseateles asaccharophilus</name>
    <dbReference type="NCBI Taxonomy" id="582607"/>
    <lineage>
        <taxon>Bacteria</taxon>
        <taxon>Pseudomonadati</taxon>
        <taxon>Pseudomonadota</taxon>
        <taxon>Betaproteobacteria</taxon>
        <taxon>Burkholderiales</taxon>
        <taxon>Sphaerotilaceae</taxon>
        <taxon>Roseateles</taxon>
    </lineage>
</organism>
<dbReference type="EMBL" id="JAVDXV010000001">
    <property type="protein sequence ID" value="MDR7331051.1"/>
    <property type="molecule type" value="Genomic_DNA"/>
</dbReference>
<feature type="transmembrane region" description="Helical" evidence="7">
    <location>
        <begin position="151"/>
        <end position="173"/>
    </location>
</feature>
<dbReference type="Gene3D" id="1.10.3720.10">
    <property type="entry name" value="MetI-like"/>
    <property type="match status" value="1"/>
</dbReference>
<evidence type="ECO:0000256" key="3">
    <source>
        <dbReference type="ARBA" id="ARBA00022475"/>
    </source>
</evidence>
<accession>A0ABU2A1I1</accession>
<comment type="subcellular location">
    <subcellularLocation>
        <location evidence="1 7">Cell membrane</location>
        <topology evidence="1 7">Multi-pass membrane protein</topology>
    </subcellularLocation>
</comment>
<reference evidence="9 10" key="1">
    <citation type="submission" date="2023-07" db="EMBL/GenBank/DDBJ databases">
        <title>Sorghum-associated microbial communities from plants grown in Nebraska, USA.</title>
        <authorList>
            <person name="Schachtman D."/>
        </authorList>
    </citation>
    <scope>NUCLEOTIDE SEQUENCE [LARGE SCALE GENOMIC DNA]</scope>
    <source>
        <strain evidence="9 10">BE316</strain>
    </source>
</reference>
<evidence type="ECO:0000256" key="4">
    <source>
        <dbReference type="ARBA" id="ARBA00022692"/>
    </source>
</evidence>
<keyword evidence="4 7" id="KW-0812">Transmembrane</keyword>
<comment type="similarity">
    <text evidence="7">Belongs to the binding-protein-dependent transport system permease family.</text>
</comment>